<dbReference type="SUPFAM" id="SSF51905">
    <property type="entry name" value="FAD/NAD(P)-binding domain"/>
    <property type="match status" value="2"/>
</dbReference>
<keyword evidence="4" id="KW-0560">Oxidoreductase</keyword>
<evidence type="ECO:0000259" key="6">
    <source>
        <dbReference type="Pfam" id="PF14759"/>
    </source>
</evidence>
<dbReference type="InterPro" id="IPR028202">
    <property type="entry name" value="Reductase_C"/>
</dbReference>
<evidence type="ECO:0000256" key="2">
    <source>
        <dbReference type="ARBA" id="ARBA00022630"/>
    </source>
</evidence>
<name>A0ABP7CCT6_9MICC</name>
<gene>
    <name evidence="7" type="ORF">GCM10023081_22460</name>
</gene>
<evidence type="ECO:0000313" key="8">
    <source>
        <dbReference type="Proteomes" id="UP001500752"/>
    </source>
</evidence>
<feature type="domain" description="FAD/NAD(P)-binding" evidence="5">
    <location>
        <begin position="6"/>
        <end position="305"/>
    </location>
</feature>
<keyword evidence="8" id="KW-1185">Reference proteome</keyword>
<dbReference type="Pfam" id="PF14759">
    <property type="entry name" value="Reductase_C"/>
    <property type="match status" value="1"/>
</dbReference>
<feature type="domain" description="Reductase C-terminal" evidence="6">
    <location>
        <begin position="328"/>
        <end position="410"/>
    </location>
</feature>
<dbReference type="SUPFAM" id="SSF55424">
    <property type="entry name" value="FAD/NAD-linked reductases, dimerisation (C-terminal) domain"/>
    <property type="match status" value="1"/>
</dbReference>
<dbReference type="Proteomes" id="UP001500752">
    <property type="component" value="Unassembled WGS sequence"/>
</dbReference>
<accession>A0ABP7CCT6</accession>
<dbReference type="Gene3D" id="3.30.390.30">
    <property type="match status" value="1"/>
</dbReference>
<organism evidence="7 8">
    <name type="scientific">Arthrobacter ginkgonis</name>
    <dbReference type="NCBI Taxonomy" id="1630594"/>
    <lineage>
        <taxon>Bacteria</taxon>
        <taxon>Bacillati</taxon>
        <taxon>Actinomycetota</taxon>
        <taxon>Actinomycetes</taxon>
        <taxon>Micrococcales</taxon>
        <taxon>Micrococcaceae</taxon>
        <taxon>Arthrobacter</taxon>
    </lineage>
</organism>
<sequence length="419" mass="43320">MSAPARIVIVGNGQAGIQLVDSLRAGGFAGTITVVGEEEHFPYQRPPLSKDYLAAGGTPGPLPLRARQFFAGARVESLQGVAVTGIDRANRTVALSDGTVLGYDKLVLATGAANRALGVPGAGLGGIFTLRTLAEAEAIRRRLEAVRSAVVVGAGFIGLEFAAAARARGIPVTVLEYASRPMARALTPVTGAWFANAHRRMGTVLRLDEGIAGFASDGAGNVEAAVSTSGETYPADLVLAGVGVVPRTELAESAGLAVENGIAVDGQLRTSDPHIYALGDCASYPSAHAGTRIRLESVQNATDQARHAARSILGTHSPGTPDYAELPWFWSQQGTAKLQIAGLSAPDDRTVVRGDPGTGRFSVFCYRQGTLAAVESVNQPADHLAARRLLAGGLPLAPEQAADLGFDLKAHSRQAPAAV</sequence>
<dbReference type="PANTHER" id="PTHR43557">
    <property type="entry name" value="APOPTOSIS-INDUCING FACTOR 1"/>
    <property type="match status" value="1"/>
</dbReference>
<dbReference type="PRINTS" id="PR00368">
    <property type="entry name" value="FADPNR"/>
</dbReference>
<evidence type="ECO:0000313" key="7">
    <source>
        <dbReference type="EMBL" id="GAA3684305.1"/>
    </source>
</evidence>
<dbReference type="PRINTS" id="PR00411">
    <property type="entry name" value="PNDRDTASEI"/>
</dbReference>
<dbReference type="Gene3D" id="3.50.50.60">
    <property type="entry name" value="FAD/NAD(P)-binding domain"/>
    <property type="match status" value="2"/>
</dbReference>
<keyword evidence="2" id="KW-0285">Flavoprotein</keyword>
<dbReference type="Pfam" id="PF07992">
    <property type="entry name" value="Pyr_redox_2"/>
    <property type="match status" value="1"/>
</dbReference>
<comment type="caution">
    <text evidence="7">The sequence shown here is derived from an EMBL/GenBank/DDBJ whole genome shotgun (WGS) entry which is preliminary data.</text>
</comment>
<dbReference type="PANTHER" id="PTHR43557:SF2">
    <property type="entry name" value="RIESKE DOMAIN-CONTAINING PROTEIN-RELATED"/>
    <property type="match status" value="1"/>
</dbReference>
<dbReference type="InterPro" id="IPR050446">
    <property type="entry name" value="FAD-oxidoreductase/Apoptosis"/>
</dbReference>
<proteinExistence type="predicted"/>
<evidence type="ECO:0000256" key="1">
    <source>
        <dbReference type="ARBA" id="ARBA00001974"/>
    </source>
</evidence>
<dbReference type="InterPro" id="IPR016156">
    <property type="entry name" value="FAD/NAD-linked_Rdtase_dimer_sf"/>
</dbReference>
<dbReference type="RefSeq" id="WP_345150831.1">
    <property type="nucleotide sequence ID" value="NZ_BAABEO010000015.1"/>
</dbReference>
<evidence type="ECO:0000256" key="3">
    <source>
        <dbReference type="ARBA" id="ARBA00022827"/>
    </source>
</evidence>
<dbReference type="InterPro" id="IPR023753">
    <property type="entry name" value="FAD/NAD-binding_dom"/>
</dbReference>
<dbReference type="InterPro" id="IPR036188">
    <property type="entry name" value="FAD/NAD-bd_sf"/>
</dbReference>
<keyword evidence="3" id="KW-0274">FAD</keyword>
<dbReference type="EMBL" id="BAABEO010000015">
    <property type="protein sequence ID" value="GAA3684305.1"/>
    <property type="molecule type" value="Genomic_DNA"/>
</dbReference>
<reference evidence="8" key="1">
    <citation type="journal article" date="2019" name="Int. J. Syst. Evol. Microbiol.">
        <title>The Global Catalogue of Microorganisms (GCM) 10K type strain sequencing project: providing services to taxonomists for standard genome sequencing and annotation.</title>
        <authorList>
            <consortium name="The Broad Institute Genomics Platform"/>
            <consortium name="The Broad Institute Genome Sequencing Center for Infectious Disease"/>
            <person name="Wu L."/>
            <person name="Ma J."/>
        </authorList>
    </citation>
    <scope>NUCLEOTIDE SEQUENCE [LARGE SCALE GENOMIC DNA]</scope>
    <source>
        <strain evidence="8">JCM 30742</strain>
    </source>
</reference>
<evidence type="ECO:0000256" key="4">
    <source>
        <dbReference type="ARBA" id="ARBA00023002"/>
    </source>
</evidence>
<protein>
    <submittedName>
        <fullName evidence="7">FAD-dependent oxidoreductase</fullName>
    </submittedName>
</protein>
<comment type="cofactor">
    <cofactor evidence="1">
        <name>FAD</name>
        <dbReference type="ChEBI" id="CHEBI:57692"/>
    </cofactor>
</comment>
<evidence type="ECO:0000259" key="5">
    <source>
        <dbReference type="Pfam" id="PF07992"/>
    </source>
</evidence>